<dbReference type="EMBL" id="DF820458">
    <property type="protein sequence ID" value="GAK52076.1"/>
    <property type="molecule type" value="Genomic_DNA"/>
</dbReference>
<sequence>MLNSFKHLVTKKSKEDTQIETYKEQLQRDPNNVNLRLKLGDLYAKIGDKKSAIQEYTAAAIQYADDGFLVKAIAVNKIIVRLEPERQEALDRLSDLYFQRGIVAEPMVQQYRHAQGGQEAPADEETPPIEEPDIAVEEIDLTAVQHEPPDLERYASSVPLLAQLSPENRQWLAKQSQIHVTHAKEYLLENAEEPESLFLILEGNAHIYTKDKEGQDSLLQQLTVGGFWGGMFLFAPMRQNQNAPVIPPISVRMEQHGRVLEIPKATLTALIKHDAELSESLLLAYYQHKKADMVLARVPLFSHLEPVERAKIAEHFSPVSFRKGTTIIAEGESGEEMFVIKTGQVGVYTTLVEEEGGVSVIKTDQERLHLATLGEGDFFGEQALLTNEPRSATIIAISDVHALKFTRHDLGMVIKQYPRVGALLQKYNQKRIADTLESLKAIW</sequence>
<dbReference type="PANTHER" id="PTHR11635:SF152">
    <property type="entry name" value="CAMP-DEPENDENT PROTEIN KINASE TYPE I REGULATORY SUBUNIT-RELATED"/>
    <property type="match status" value="1"/>
</dbReference>
<dbReference type="InterPro" id="IPR018490">
    <property type="entry name" value="cNMP-bd_dom_sf"/>
</dbReference>
<dbReference type="InterPro" id="IPR011990">
    <property type="entry name" value="TPR-like_helical_dom_sf"/>
</dbReference>
<dbReference type="GO" id="GO:0005829">
    <property type="term" value="C:cytosol"/>
    <property type="evidence" value="ECO:0007669"/>
    <property type="project" value="TreeGrafter"/>
</dbReference>
<evidence type="ECO:0000259" key="1">
    <source>
        <dbReference type="PROSITE" id="PS50042"/>
    </source>
</evidence>
<keyword evidence="3" id="KW-1185">Reference proteome</keyword>
<dbReference type="PROSITE" id="PS00888">
    <property type="entry name" value="CNMP_BINDING_1"/>
    <property type="match status" value="1"/>
</dbReference>
<dbReference type="InterPro" id="IPR050503">
    <property type="entry name" value="cAMP-dep_PK_reg_su-like"/>
</dbReference>
<dbReference type="AlphaFoldDB" id="A0A081BNW0"/>
<reference evidence="2" key="1">
    <citation type="journal article" date="2015" name="PeerJ">
        <title>First genomic representation of candidate bacterial phylum KSB3 points to enhanced environmental sensing as a trigger of wastewater bulking.</title>
        <authorList>
            <person name="Sekiguchi Y."/>
            <person name="Ohashi A."/>
            <person name="Parks D.H."/>
            <person name="Yamauchi T."/>
            <person name="Tyson G.W."/>
            <person name="Hugenholtz P."/>
        </authorList>
    </citation>
    <scope>NUCLEOTIDE SEQUENCE [LARGE SCALE GENOMIC DNA]</scope>
</reference>
<protein>
    <submittedName>
        <fullName evidence="2">Cyclic nucleotide-binding protein</fullName>
    </submittedName>
</protein>
<dbReference type="InterPro" id="IPR018488">
    <property type="entry name" value="cNMP-bd_CS"/>
</dbReference>
<dbReference type="PROSITE" id="PS00889">
    <property type="entry name" value="CNMP_BINDING_2"/>
    <property type="match status" value="1"/>
</dbReference>
<dbReference type="HOGENOM" id="CLU_649970_0_0_0"/>
<dbReference type="InterPro" id="IPR014710">
    <property type="entry name" value="RmlC-like_jellyroll"/>
</dbReference>
<dbReference type="GO" id="GO:0005952">
    <property type="term" value="C:cAMP-dependent protein kinase complex"/>
    <property type="evidence" value="ECO:0007669"/>
    <property type="project" value="InterPro"/>
</dbReference>
<evidence type="ECO:0000313" key="2">
    <source>
        <dbReference type="EMBL" id="GAK52076.1"/>
    </source>
</evidence>
<name>A0A081BNW0_9BACT</name>
<feature type="domain" description="Cyclic nucleotide-binding" evidence="1">
    <location>
        <begin position="300"/>
        <end position="414"/>
    </location>
</feature>
<accession>A0A081BNW0</accession>
<dbReference type="Pfam" id="PF00027">
    <property type="entry name" value="cNMP_binding"/>
    <property type="match status" value="2"/>
</dbReference>
<dbReference type="SUPFAM" id="SSF51206">
    <property type="entry name" value="cAMP-binding domain-like"/>
    <property type="match status" value="2"/>
</dbReference>
<organism evidence="2">
    <name type="scientific">Candidatus Moduliflexus flocculans</name>
    <dbReference type="NCBI Taxonomy" id="1499966"/>
    <lineage>
        <taxon>Bacteria</taxon>
        <taxon>Candidatus Moduliflexota</taxon>
        <taxon>Candidatus Moduliflexia</taxon>
        <taxon>Candidatus Moduliflexales</taxon>
        <taxon>Candidatus Moduliflexaceae</taxon>
    </lineage>
</organism>
<dbReference type="PROSITE" id="PS50042">
    <property type="entry name" value="CNMP_BINDING_3"/>
    <property type="match status" value="2"/>
</dbReference>
<dbReference type="SUPFAM" id="SSF48452">
    <property type="entry name" value="TPR-like"/>
    <property type="match status" value="1"/>
</dbReference>
<dbReference type="STRING" id="1499966.U14_03323"/>
<evidence type="ECO:0000313" key="3">
    <source>
        <dbReference type="Proteomes" id="UP000030700"/>
    </source>
</evidence>
<proteinExistence type="predicted"/>
<dbReference type="PRINTS" id="PR00103">
    <property type="entry name" value="CAMPKINASE"/>
</dbReference>
<dbReference type="PANTHER" id="PTHR11635">
    <property type="entry name" value="CAMP-DEPENDENT PROTEIN KINASE REGULATORY CHAIN"/>
    <property type="match status" value="1"/>
</dbReference>
<feature type="domain" description="Cyclic nucleotide-binding" evidence="1">
    <location>
        <begin position="160"/>
        <end position="288"/>
    </location>
</feature>
<dbReference type="Proteomes" id="UP000030700">
    <property type="component" value="Unassembled WGS sequence"/>
</dbReference>
<dbReference type="Gene3D" id="2.60.120.10">
    <property type="entry name" value="Jelly Rolls"/>
    <property type="match status" value="2"/>
</dbReference>
<dbReference type="SMART" id="SM00100">
    <property type="entry name" value="cNMP"/>
    <property type="match status" value="2"/>
</dbReference>
<dbReference type="InterPro" id="IPR000595">
    <property type="entry name" value="cNMP-bd_dom"/>
</dbReference>
<dbReference type="CDD" id="cd00038">
    <property type="entry name" value="CAP_ED"/>
    <property type="match status" value="2"/>
</dbReference>
<dbReference type="Gene3D" id="1.25.40.10">
    <property type="entry name" value="Tetratricopeptide repeat domain"/>
    <property type="match status" value="1"/>
</dbReference>
<gene>
    <name evidence="2" type="ORF">U14_03323</name>
</gene>